<dbReference type="PANTHER" id="PTHR30136:SF24">
    <property type="entry name" value="HTH-TYPE TRANSCRIPTIONAL REPRESSOR ALLR"/>
    <property type="match status" value="1"/>
</dbReference>
<gene>
    <name evidence="4" type="ORF">GCM10023321_21740</name>
</gene>
<keyword evidence="5" id="KW-1185">Reference proteome</keyword>
<dbReference type="PANTHER" id="PTHR30136">
    <property type="entry name" value="HELIX-TURN-HELIX TRANSCRIPTIONAL REGULATOR, ICLR FAMILY"/>
    <property type="match status" value="1"/>
</dbReference>
<dbReference type="InterPro" id="IPR029016">
    <property type="entry name" value="GAF-like_dom_sf"/>
</dbReference>
<name>A0ABP9PVQ2_9PSEU</name>
<sequence>MTTEGGGRGVLDGAFDLLETLSRAEHGAGLSELARDSGLPKATTHRLLEQLVARGAVQRHNQRYYIGRTLARLGRGWQPDPALRRASLVPCRTLARLTAAAAMVAVLDGGEMRVVAGAGTGAENSQHLSIADERVVRTAVGQVLLAAQPPHLLPPGYSWREWKRVRDRLTDHSALAIDHQDVAPGVYCFAASVSTRSGLLASISVLFSHQAPPKGTGELVARAARDVTRTLSTL</sequence>
<comment type="caution">
    <text evidence="4">The sequence shown here is derived from an EMBL/GenBank/DDBJ whole genome shotgun (WGS) entry which is preliminary data.</text>
</comment>
<dbReference type="SMART" id="SM00346">
    <property type="entry name" value="HTH_ICLR"/>
    <property type="match status" value="1"/>
</dbReference>
<dbReference type="InterPro" id="IPR050707">
    <property type="entry name" value="HTH_MetabolicPath_Reg"/>
</dbReference>
<organism evidence="4 5">
    <name type="scientific">Pseudonocardia eucalypti</name>
    <dbReference type="NCBI Taxonomy" id="648755"/>
    <lineage>
        <taxon>Bacteria</taxon>
        <taxon>Bacillati</taxon>
        <taxon>Actinomycetota</taxon>
        <taxon>Actinomycetes</taxon>
        <taxon>Pseudonocardiales</taxon>
        <taxon>Pseudonocardiaceae</taxon>
        <taxon>Pseudonocardia</taxon>
    </lineage>
</organism>
<dbReference type="EMBL" id="BAABJP010000007">
    <property type="protein sequence ID" value="GAA5152657.1"/>
    <property type="molecule type" value="Genomic_DNA"/>
</dbReference>
<reference evidence="5" key="1">
    <citation type="journal article" date="2019" name="Int. J. Syst. Evol. Microbiol.">
        <title>The Global Catalogue of Microorganisms (GCM) 10K type strain sequencing project: providing services to taxonomists for standard genome sequencing and annotation.</title>
        <authorList>
            <consortium name="The Broad Institute Genomics Platform"/>
            <consortium name="The Broad Institute Genome Sequencing Center for Infectious Disease"/>
            <person name="Wu L."/>
            <person name="Ma J."/>
        </authorList>
    </citation>
    <scope>NUCLEOTIDE SEQUENCE [LARGE SCALE GENOMIC DNA]</scope>
    <source>
        <strain evidence="5">JCM 18303</strain>
    </source>
</reference>
<dbReference type="PROSITE" id="PS51077">
    <property type="entry name" value="HTH_ICLR"/>
    <property type="match status" value="1"/>
</dbReference>
<evidence type="ECO:0000313" key="5">
    <source>
        <dbReference type="Proteomes" id="UP001428817"/>
    </source>
</evidence>
<dbReference type="Proteomes" id="UP001428817">
    <property type="component" value="Unassembled WGS sequence"/>
</dbReference>
<dbReference type="InterPro" id="IPR036390">
    <property type="entry name" value="WH_DNA-bd_sf"/>
</dbReference>
<evidence type="ECO:0000256" key="1">
    <source>
        <dbReference type="ARBA" id="ARBA00023015"/>
    </source>
</evidence>
<dbReference type="InterPro" id="IPR036388">
    <property type="entry name" value="WH-like_DNA-bd_sf"/>
</dbReference>
<dbReference type="SUPFAM" id="SSF55781">
    <property type="entry name" value="GAF domain-like"/>
    <property type="match status" value="1"/>
</dbReference>
<keyword evidence="2" id="KW-0804">Transcription</keyword>
<dbReference type="Pfam" id="PF09339">
    <property type="entry name" value="HTH_IclR"/>
    <property type="match status" value="1"/>
</dbReference>
<evidence type="ECO:0000313" key="4">
    <source>
        <dbReference type="EMBL" id="GAA5152657.1"/>
    </source>
</evidence>
<accession>A0ABP9PVQ2</accession>
<proteinExistence type="predicted"/>
<dbReference type="SUPFAM" id="SSF46785">
    <property type="entry name" value="Winged helix' DNA-binding domain"/>
    <property type="match status" value="1"/>
</dbReference>
<evidence type="ECO:0000256" key="2">
    <source>
        <dbReference type="ARBA" id="ARBA00023163"/>
    </source>
</evidence>
<protein>
    <recommendedName>
        <fullName evidence="3">HTH iclR-type domain-containing protein</fullName>
    </recommendedName>
</protein>
<dbReference type="InterPro" id="IPR005471">
    <property type="entry name" value="Tscrpt_reg_IclR_N"/>
</dbReference>
<dbReference type="Gene3D" id="3.30.450.40">
    <property type="match status" value="1"/>
</dbReference>
<keyword evidence="1" id="KW-0805">Transcription regulation</keyword>
<feature type="domain" description="HTH iclR-type" evidence="3">
    <location>
        <begin position="8"/>
        <end position="68"/>
    </location>
</feature>
<dbReference type="Gene3D" id="1.10.10.10">
    <property type="entry name" value="Winged helix-like DNA-binding domain superfamily/Winged helix DNA-binding domain"/>
    <property type="match status" value="1"/>
</dbReference>
<evidence type="ECO:0000259" key="3">
    <source>
        <dbReference type="PROSITE" id="PS51077"/>
    </source>
</evidence>